<dbReference type="RefSeq" id="WP_211971165.1">
    <property type="nucleotide sequence ID" value="NZ_CBFHAM010000057.1"/>
</dbReference>
<dbReference type="SMART" id="SM00388">
    <property type="entry name" value="HisKA"/>
    <property type="match status" value="1"/>
</dbReference>
<dbReference type="InterPro" id="IPR036890">
    <property type="entry name" value="HATPase_C_sf"/>
</dbReference>
<dbReference type="InterPro" id="IPR005467">
    <property type="entry name" value="His_kinase_dom"/>
</dbReference>
<dbReference type="PANTHER" id="PTHR42878">
    <property type="entry name" value="TWO-COMPONENT HISTIDINE KINASE"/>
    <property type="match status" value="1"/>
</dbReference>
<dbReference type="Pfam" id="PF00512">
    <property type="entry name" value="HisKA"/>
    <property type="match status" value="1"/>
</dbReference>
<dbReference type="PRINTS" id="PR00344">
    <property type="entry name" value="BCTRLSENSOR"/>
</dbReference>
<keyword evidence="18" id="KW-1185">Reference proteome</keyword>
<evidence type="ECO:0000256" key="10">
    <source>
        <dbReference type="ARBA" id="ARBA00022989"/>
    </source>
</evidence>
<dbReference type="PROSITE" id="PS50109">
    <property type="entry name" value="HIS_KIN"/>
    <property type="match status" value="1"/>
</dbReference>
<evidence type="ECO:0000259" key="16">
    <source>
        <dbReference type="PROSITE" id="PS50885"/>
    </source>
</evidence>
<keyword evidence="11" id="KW-0902">Two-component regulatory system</keyword>
<comment type="catalytic activity">
    <reaction evidence="1">
        <text>ATP + protein L-histidine = ADP + protein N-phospho-L-histidine.</text>
        <dbReference type="EC" id="2.7.13.3"/>
    </reaction>
</comment>
<dbReference type="SUPFAM" id="SSF47384">
    <property type="entry name" value="Homodimeric domain of signal transducing histidine kinase"/>
    <property type="match status" value="1"/>
</dbReference>
<comment type="caution">
    <text evidence="17">The sequence shown here is derived from an EMBL/GenBank/DDBJ whole genome shotgun (WGS) entry which is preliminary data.</text>
</comment>
<dbReference type="InterPro" id="IPR003660">
    <property type="entry name" value="HAMP_dom"/>
</dbReference>
<gene>
    <name evidence="17" type="ORF">KE626_01740</name>
</gene>
<comment type="subcellular location">
    <subcellularLocation>
        <location evidence="2">Membrane</location>
        <topology evidence="2">Multi-pass membrane protein</topology>
    </subcellularLocation>
</comment>
<keyword evidence="4" id="KW-0597">Phosphoprotein</keyword>
<evidence type="ECO:0000313" key="18">
    <source>
        <dbReference type="Proteomes" id="UP000676386"/>
    </source>
</evidence>
<keyword evidence="8" id="KW-0418">Kinase</keyword>
<evidence type="ECO:0000256" key="7">
    <source>
        <dbReference type="ARBA" id="ARBA00022741"/>
    </source>
</evidence>
<evidence type="ECO:0000256" key="9">
    <source>
        <dbReference type="ARBA" id="ARBA00022840"/>
    </source>
</evidence>
<dbReference type="SMART" id="SM00304">
    <property type="entry name" value="HAMP"/>
    <property type="match status" value="1"/>
</dbReference>
<dbReference type="Pfam" id="PF02518">
    <property type="entry name" value="HATPase_c"/>
    <property type="match status" value="1"/>
</dbReference>
<dbReference type="PROSITE" id="PS50112">
    <property type="entry name" value="PAS"/>
    <property type="match status" value="1"/>
</dbReference>
<evidence type="ECO:0000313" key="17">
    <source>
        <dbReference type="EMBL" id="MBS0026023.1"/>
    </source>
</evidence>
<evidence type="ECO:0000256" key="2">
    <source>
        <dbReference type="ARBA" id="ARBA00004141"/>
    </source>
</evidence>
<protein>
    <recommendedName>
        <fullName evidence="3">histidine kinase</fullName>
        <ecNumber evidence="3">2.7.13.3</ecNumber>
    </recommendedName>
</protein>
<keyword evidence="9" id="KW-0067">ATP-binding</keyword>
<dbReference type="InterPro" id="IPR035965">
    <property type="entry name" value="PAS-like_dom_sf"/>
</dbReference>
<evidence type="ECO:0000256" key="5">
    <source>
        <dbReference type="ARBA" id="ARBA00022679"/>
    </source>
</evidence>
<dbReference type="SMART" id="SM00387">
    <property type="entry name" value="HATPase_c"/>
    <property type="match status" value="1"/>
</dbReference>
<evidence type="ECO:0000256" key="4">
    <source>
        <dbReference type="ARBA" id="ARBA00022553"/>
    </source>
</evidence>
<dbReference type="InterPro" id="IPR050351">
    <property type="entry name" value="BphY/WalK/GraS-like"/>
</dbReference>
<evidence type="ECO:0000256" key="1">
    <source>
        <dbReference type="ARBA" id="ARBA00000085"/>
    </source>
</evidence>
<feature type="domain" description="PAS" evidence="15">
    <location>
        <begin position="229"/>
        <end position="274"/>
    </location>
</feature>
<dbReference type="EMBL" id="JAGTXB010000001">
    <property type="protein sequence ID" value="MBS0026023.1"/>
    <property type="molecule type" value="Genomic_DNA"/>
</dbReference>
<reference evidence="17 18" key="1">
    <citation type="submission" date="2021-04" db="EMBL/GenBank/DDBJ databases">
        <title>Chitinophaga sp. nov., isolated from the rhizosphere soil.</title>
        <authorList>
            <person name="He S."/>
        </authorList>
    </citation>
    <scope>NUCLEOTIDE SEQUENCE [LARGE SCALE GENOMIC DNA]</scope>
    <source>
        <strain evidence="17 18">2R12</strain>
    </source>
</reference>
<name>A0ABS5IT01_9BACT</name>
<dbReference type="SUPFAM" id="SSF158472">
    <property type="entry name" value="HAMP domain-like"/>
    <property type="match status" value="1"/>
</dbReference>
<dbReference type="PANTHER" id="PTHR42878:SF7">
    <property type="entry name" value="SENSOR HISTIDINE KINASE GLRK"/>
    <property type="match status" value="1"/>
</dbReference>
<dbReference type="CDD" id="cd00082">
    <property type="entry name" value="HisKA"/>
    <property type="match status" value="1"/>
</dbReference>
<feature type="transmembrane region" description="Helical" evidence="13">
    <location>
        <begin position="12"/>
        <end position="32"/>
    </location>
</feature>
<dbReference type="InterPro" id="IPR003661">
    <property type="entry name" value="HisK_dim/P_dom"/>
</dbReference>
<dbReference type="CDD" id="cd00130">
    <property type="entry name" value="PAS"/>
    <property type="match status" value="1"/>
</dbReference>
<dbReference type="EC" id="2.7.13.3" evidence="3"/>
<evidence type="ECO:0000256" key="13">
    <source>
        <dbReference type="SAM" id="Phobius"/>
    </source>
</evidence>
<dbReference type="CDD" id="cd00075">
    <property type="entry name" value="HATPase"/>
    <property type="match status" value="1"/>
</dbReference>
<dbReference type="InterPro" id="IPR003594">
    <property type="entry name" value="HATPase_dom"/>
</dbReference>
<evidence type="ECO:0000256" key="3">
    <source>
        <dbReference type="ARBA" id="ARBA00012438"/>
    </source>
</evidence>
<feature type="transmembrane region" description="Helical" evidence="13">
    <location>
        <begin position="144"/>
        <end position="164"/>
    </location>
</feature>
<proteinExistence type="predicted"/>
<dbReference type="Gene3D" id="6.10.340.10">
    <property type="match status" value="1"/>
</dbReference>
<feature type="domain" description="HAMP" evidence="16">
    <location>
        <begin position="168"/>
        <end position="220"/>
    </location>
</feature>
<keyword evidence="6 13" id="KW-0812">Transmembrane</keyword>
<organism evidence="17 18">
    <name type="scientific">Chitinophaga hostae</name>
    <dbReference type="NCBI Taxonomy" id="2831022"/>
    <lineage>
        <taxon>Bacteria</taxon>
        <taxon>Pseudomonadati</taxon>
        <taxon>Bacteroidota</taxon>
        <taxon>Chitinophagia</taxon>
        <taxon>Chitinophagales</taxon>
        <taxon>Chitinophagaceae</taxon>
        <taxon>Chitinophaga</taxon>
    </lineage>
</organism>
<evidence type="ECO:0000256" key="12">
    <source>
        <dbReference type="ARBA" id="ARBA00023136"/>
    </source>
</evidence>
<sequence length="567" mass="63612">MSTFRLKTKITLGVLFLYIMLLLVSILGYYYLNRLNEKAKFILKDNYESLEYSKNMLVALEDMQQHRAAAMEVFSANLKKQQANVTERGERDATAEVARIFELLRKDSTVDARAIKKSIYTIMDVNMAAIVGKNEKVKKTADNALMYIAIISGVCFLLGFTFVYNFPGYIANPIHALTEGIKGIANKQYSKRLYFTSGDEFGELATAFNTMAQRLDEYEHSNLARIMFEKQRAEAVIGSLKDATIGFDTNSVILFANTQALQLLNLPEREVVGQPAEAISKRNDLLRFLVNNQENAPLKIVVDGKECFFTRETTDIQHEEKRIGYVVILRNITTFKEQDIAKTHFIATISHELKTPLAASDFSIKLLEDERTGTLSAEQKELVDSLKQDNRRMIKIVSELLDLSQVESGNIQLQPQPVTAVNIVQYAMDTVQKQAAQRQISIRTSVPDTLPRVLADVEKTAWVLVNLLTNAIRYSNHGGAIDLLVSSTGTEMVSFMVQDYGKGIPEAFRSKIFERFFQVPGMKGHKGNGLGLAISKEFIEAQGGIIGVESEEGKGSRFYFTLPEAIV</sequence>
<feature type="domain" description="Histidine kinase" evidence="14">
    <location>
        <begin position="348"/>
        <end position="566"/>
    </location>
</feature>
<dbReference type="PROSITE" id="PS50885">
    <property type="entry name" value="HAMP"/>
    <property type="match status" value="1"/>
</dbReference>
<dbReference type="SUPFAM" id="SSF55785">
    <property type="entry name" value="PYP-like sensor domain (PAS domain)"/>
    <property type="match status" value="1"/>
</dbReference>
<dbReference type="Gene3D" id="3.30.450.20">
    <property type="entry name" value="PAS domain"/>
    <property type="match status" value="1"/>
</dbReference>
<dbReference type="SUPFAM" id="SSF55874">
    <property type="entry name" value="ATPase domain of HSP90 chaperone/DNA topoisomerase II/histidine kinase"/>
    <property type="match status" value="1"/>
</dbReference>
<dbReference type="SMART" id="SM00091">
    <property type="entry name" value="PAS"/>
    <property type="match status" value="1"/>
</dbReference>
<dbReference type="InterPro" id="IPR000014">
    <property type="entry name" value="PAS"/>
</dbReference>
<dbReference type="Gene3D" id="3.30.565.10">
    <property type="entry name" value="Histidine kinase-like ATPase, C-terminal domain"/>
    <property type="match status" value="1"/>
</dbReference>
<dbReference type="CDD" id="cd06225">
    <property type="entry name" value="HAMP"/>
    <property type="match status" value="1"/>
</dbReference>
<evidence type="ECO:0000256" key="11">
    <source>
        <dbReference type="ARBA" id="ARBA00023012"/>
    </source>
</evidence>
<dbReference type="InterPro" id="IPR004358">
    <property type="entry name" value="Sig_transdc_His_kin-like_C"/>
</dbReference>
<evidence type="ECO:0000259" key="14">
    <source>
        <dbReference type="PROSITE" id="PS50109"/>
    </source>
</evidence>
<dbReference type="Proteomes" id="UP000676386">
    <property type="component" value="Unassembled WGS sequence"/>
</dbReference>
<keyword evidence="12 13" id="KW-0472">Membrane</keyword>
<keyword evidence="5" id="KW-0808">Transferase</keyword>
<accession>A0ABS5IT01</accession>
<dbReference type="InterPro" id="IPR036097">
    <property type="entry name" value="HisK_dim/P_sf"/>
</dbReference>
<keyword evidence="10 13" id="KW-1133">Transmembrane helix</keyword>
<evidence type="ECO:0000256" key="8">
    <source>
        <dbReference type="ARBA" id="ARBA00022777"/>
    </source>
</evidence>
<dbReference type="Gene3D" id="1.10.287.130">
    <property type="match status" value="1"/>
</dbReference>
<evidence type="ECO:0000256" key="6">
    <source>
        <dbReference type="ARBA" id="ARBA00022692"/>
    </source>
</evidence>
<evidence type="ECO:0000259" key="15">
    <source>
        <dbReference type="PROSITE" id="PS50112"/>
    </source>
</evidence>
<keyword evidence="7" id="KW-0547">Nucleotide-binding</keyword>
<dbReference type="Pfam" id="PF00672">
    <property type="entry name" value="HAMP"/>
    <property type="match status" value="1"/>
</dbReference>